<dbReference type="EC" id="3.1.2.-" evidence="3"/>
<protein>
    <submittedName>
        <fullName evidence="3">PaaI family thioesterase</fullName>
        <ecNumber evidence="3">3.1.2.-</ecNumber>
    </submittedName>
</protein>
<dbReference type="Gene3D" id="3.10.129.10">
    <property type="entry name" value="Hotdog Thioesterase"/>
    <property type="match status" value="1"/>
</dbReference>
<dbReference type="RefSeq" id="WP_380691632.1">
    <property type="nucleotide sequence ID" value="NZ_JBHRSS010000010.1"/>
</dbReference>
<dbReference type="PANTHER" id="PTHR42856">
    <property type="entry name" value="ACYL-COENZYME A THIOESTERASE PAAI"/>
    <property type="match status" value="1"/>
</dbReference>
<evidence type="ECO:0000313" key="4">
    <source>
        <dbReference type="Proteomes" id="UP001595462"/>
    </source>
</evidence>
<dbReference type="EMBL" id="JBHRSS010000010">
    <property type="protein sequence ID" value="MFC3106055.1"/>
    <property type="molecule type" value="Genomic_DNA"/>
</dbReference>
<dbReference type="PANTHER" id="PTHR42856:SF1">
    <property type="entry name" value="ACYL-COENZYME A THIOESTERASE PAAI"/>
    <property type="match status" value="1"/>
</dbReference>
<dbReference type="InterPro" id="IPR003736">
    <property type="entry name" value="PAAI_dom"/>
</dbReference>
<evidence type="ECO:0000259" key="2">
    <source>
        <dbReference type="Pfam" id="PF03061"/>
    </source>
</evidence>
<proteinExistence type="predicted"/>
<dbReference type="SUPFAM" id="SSF54637">
    <property type="entry name" value="Thioesterase/thiol ester dehydrase-isomerase"/>
    <property type="match status" value="1"/>
</dbReference>
<dbReference type="CDD" id="cd03443">
    <property type="entry name" value="PaaI_thioesterase"/>
    <property type="match status" value="1"/>
</dbReference>
<dbReference type="InterPro" id="IPR052723">
    <property type="entry name" value="Acyl-CoA_thioesterase_PaaI"/>
</dbReference>
<feature type="domain" description="Thioesterase" evidence="2">
    <location>
        <begin position="48"/>
        <end position="125"/>
    </location>
</feature>
<dbReference type="NCBIfam" id="TIGR00369">
    <property type="entry name" value="unchar_dom_1"/>
    <property type="match status" value="1"/>
</dbReference>
<keyword evidence="4" id="KW-1185">Reference proteome</keyword>
<evidence type="ECO:0000256" key="1">
    <source>
        <dbReference type="ARBA" id="ARBA00022801"/>
    </source>
</evidence>
<sequence>MPELTMAQATAKYDRGFAIELGFEFLEWGPEHAVIGMQVRDKHLNLAGIIHGGILASLLDIAGSAAGSFCPYPDRIRKVITLSMTTTYTGQAGIGYIRAVARRRAGGRRIFNASVDILDADDRLLAMGEGTFRFRSGSEEVEGVAFEG</sequence>
<dbReference type="InterPro" id="IPR029069">
    <property type="entry name" value="HotDog_dom_sf"/>
</dbReference>
<accession>A0ABV7EU38</accession>
<keyword evidence="1 3" id="KW-0378">Hydrolase</keyword>
<dbReference type="InterPro" id="IPR006683">
    <property type="entry name" value="Thioestr_dom"/>
</dbReference>
<dbReference type="Proteomes" id="UP001595462">
    <property type="component" value="Unassembled WGS sequence"/>
</dbReference>
<evidence type="ECO:0000313" key="3">
    <source>
        <dbReference type="EMBL" id="MFC3106055.1"/>
    </source>
</evidence>
<name>A0ABV7EU38_9GAMM</name>
<organism evidence="3 4">
    <name type="scientific">Salinisphaera aquimarina</name>
    <dbReference type="NCBI Taxonomy" id="2094031"/>
    <lineage>
        <taxon>Bacteria</taxon>
        <taxon>Pseudomonadati</taxon>
        <taxon>Pseudomonadota</taxon>
        <taxon>Gammaproteobacteria</taxon>
        <taxon>Salinisphaerales</taxon>
        <taxon>Salinisphaeraceae</taxon>
        <taxon>Salinisphaera</taxon>
    </lineage>
</organism>
<reference evidence="4" key="1">
    <citation type="journal article" date="2019" name="Int. J. Syst. Evol. Microbiol.">
        <title>The Global Catalogue of Microorganisms (GCM) 10K type strain sequencing project: providing services to taxonomists for standard genome sequencing and annotation.</title>
        <authorList>
            <consortium name="The Broad Institute Genomics Platform"/>
            <consortium name="The Broad Institute Genome Sequencing Center for Infectious Disease"/>
            <person name="Wu L."/>
            <person name="Ma J."/>
        </authorList>
    </citation>
    <scope>NUCLEOTIDE SEQUENCE [LARGE SCALE GENOMIC DNA]</scope>
    <source>
        <strain evidence="4">KCTC 52640</strain>
    </source>
</reference>
<comment type="caution">
    <text evidence="3">The sequence shown here is derived from an EMBL/GenBank/DDBJ whole genome shotgun (WGS) entry which is preliminary data.</text>
</comment>
<gene>
    <name evidence="3" type="ORF">ACFOSU_19465</name>
</gene>
<dbReference type="GO" id="GO:0016787">
    <property type="term" value="F:hydrolase activity"/>
    <property type="evidence" value="ECO:0007669"/>
    <property type="project" value="UniProtKB-KW"/>
</dbReference>
<dbReference type="Pfam" id="PF03061">
    <property type="entry name" value="4HBT"/>
    <property type="match status" value="1"/>
</dbReference>